<dbReference type="OrthoDB" id="9802035at2"/>
<sequence>MCGICGCADPTNQVTMTDMASGKTSLLRTGPATEVPVGLSAAEAHAFAHAHGLPHDHDHGHAHDHDHAHPDDHGHDHGNQSQAMGTALHGGAVALETAILAKNDAIAQRNRGWFEGRGVLALNFVSSPGAGKTALLEATIRALAAQVTIAVIEGDQMTSNDAERIRAAGAAAIQINTGAGCHLEADMVAEATRSLNPPPGSLLLIENVGNLVCPAMFDLGEAMKIAVISTTEGEDKPLKYPHMFRAVKIVIVNKMDLAPHVGFDEAACCSNIRTVNPTAEIICVSAKTGQNLSAWLARLLQLRSDLNTI</sequence>
<keyword evidence="7" id="KW-0342">GTP-binding</keyword>
<dbReference type="Pfam" id="PF02492">
    <property type="entry name" value="cobW"/>
    <property type="match status" value="1"/>
</dbReference>
<reference evidence="11 12" key="1">
    <citation type="submission" date="2015-07" db="EMBL/GenBank/DDBJ databases">
        <title>Whole genome sequencing of Bosea vaviloviae isolated from cave pool.</title>
        <authorList>
            <person name="Tan N.E.H."/>
            <person name="Lee Y.P."/>
            <person name="Gan H.M."/>
            <person name="Barton H."/>
            <person name="Savka M.A."/>
        </authorList>
    </citation>
    <scope>NUCLEOTIDE SEQUENCE [LARGE SCALE GENOMIC DNA]</scope>
    <source>
        <strain evidence="11 12">SD260</strain>
    </source>
</reference>
<dbReference type="RefSeq" id="WP_054207168.1">
    <property type="nucleotide sequence ID" value="NZ_LGSZ01000009.1"/>
</dbReference>
<evidence type="ECO:0000256" key="6">
    <source>
        <dbReference type="ARBA" id="ARBA00022833"/>
    </source>
</evidence>
<comment type="similarity">
    <text evidence="1">Belongs to the SIMIBI class G3E GTPase family. HypB/HupM subfamily.</text>
</comment>
<evidence type="ECO:0000256" key="2">
    <source>
        <dbReference type="ARBA" id="ARBA00022596"/>
    </source>
</evidence>
<evidence type="ECO:0000256" key="7">
    <source>
        <dbReference type="ARBA" id="ARBA00023134"/>
    </source>
</evidence>
<keyword evidence="5" id="KW-0378">Hydrolase</keyword>
<dbReference type="PANTHER" id="PTHR30134">
    <property type="entry name" value="HYDROGENASE PROTEIN ASSEMBLY PROTEIN, NICKEL CHAPERONE"/>
    <property type="match status" value="1"/>
</dbReference>
<evidence type="ECO:0000256" key="5">
    <source>
        <dbReference type="ARBA" id="ARBA00022801"/>
    </source>
</evidence>
<dbReference type="CDD" id="cd05390">
    <property type="entry name" value="HypB"/>
    <property type="match status" value="1"/>
</dbReference>
<dbReference type="GO" id="GO:0008270">
    <property type="term" value="F:zinc ion binding"/>
    <property type="evidence" value="ECO:0007669"/>
    <property type="project" value="TreeGrafter"/>
</dbReference>
<feature type="compositionally biased region" description="Basic and acidic residues" evidence="9">
    <location>
        <begin position="53"/>
        <end position="78"/>
    </location>
</feature>
<organism evidence="11 12">
    <name type="scientific">Bosea vaviloviae</name>
    <dbReference type="NCBI Taxonomy" id="1526658"/>
    <lineage>
        <taxon>Bacteria</taxon>
        <taxon>Pseudomonadati</taxon>
        <taxon>Pseudomonadota</taxon>
        <taxon>Alphaproteobacteria</taxon>
        <taxon>Hyphomicrobiales</taxon>
        <taxon>Boseaceae</taxon>
        <taxon>Bosea</taxon>
    </lineage>
</organism>
<dbReference type="Gene3D" id="3.40.50.300">
    <property type="entry name" value="P-loop containing nucleotide triphosphate hydrolases"/>
    <property type="match status" value="1"/>
</dbReference>
<evidence type="ECO:0000256" key="1">
    <source>
        <dbReference type="ARBA" id="ARBA00006211"/>
    </source>
</evidence>
<evidence type="ECO:0000256" key="8">
    <source>
        <dbReference type="ARBA" id="ARBA00035238"/>
    </source>
</evidence>
<dbReference type="PATRIC" id="fig|1526658.3.peg.5105"/>
<dbReference type="InterPro" id="IPR004392">
    <property type="entry name" value="Hyd_mat_HypB"/>
</dbReference>
<dbReference type="EMBL" id="LGSZ01000009">
    <property type="protein sequence ID" value="KPH82959.1"/>
    <property type="molecule type" value="Genomic_DNA"/>
</dbReference>
<dbReference type="PANTHER" id="PTHR30134:SF2">
    <property type="entry name" value="HYDROGENASE MATURATION FACTOR HYPB"/>
    <property type="match status" value="1"/>
</dbReference>
<dbReference type="SUPFAM" id="SSF52540">
    <property type="entry name" value="P-loop containing nucleoside triphosphate hydrolases"/>
    <property type="match status" value="1"/>
</dbReference>
<feature type="region of interest" description="Disordered" evidence="9">
    <location>
        <begin position="52"/>
        <end position="83"/>
    </location>
</feature>
<dbReference type="GO" id="GO:0051604">
    <property type="term" value="P:protein maturation"/>
    <property type="evidence" value="ECO:0007669"/>
    <property type="project" value="InterPro"/>
</dbReference>
<dbReference type="GO" id="GO:0016151">
    <property type="term" value="F:nickel cation binding"/>
    <property type="evidence" value="ECO:0007669"/>
    <property type="project" value="InterPro"/>
</dbReference>
<keyword evidence="6" id="KW-0862">Zinc</keyword>
<accession>A0A0N1FHT1</accession>
<dbReference type="NCBIfam" id="TIGR00073">
    <property type="entry name" value="hypB"/>
    <property type="match status" value="1"/>
</dbReference>
<keyword evidence="2" id="KW-0533">Nickel</keyword>
<keyword evidence="4" id="KW-0547">Nucleotide-binding</keyword>
<evidence type="ECO:0000313" key="12">
    <source>
        <dbReference type="Proteomes" id="UP000037822"/>
    </source>
</evidence>
<gene>
    <name evidence="11" type="ORF">AE618_00895</name>
</gene>
<dbReference type="GO" id="GO:0005525">
    <property type="term" value="F:GTP binding"/>
    <property type="evidence" value="ECO:0007669"/>
    <property type="project" value="UniProtKB-KW"/>
</dbReference>
<comment type="caution">
    <text evidence="11">The sequence shown here is derived from an EMBL/GenBank/DDBJ whole genome shotgun (WGS) entry which is preliminary data.</text>
</comment>
<dbReference type="Proteomes" id="UP000037822">
    <property type="component" value="Unassembled WGS sequence"/>
</dbReference>
<dbReference type="InterPro" id="IPR027417">
    <property type="entry name" value="P-loop_NTPase"/>
</dbReference>
<dbReference type="GO" id="GO:0003924">
    <property type="term" value="F:GTPase activity"/>
    <property type="evidence" value="ECO:0007669"/>
    <property type="project" value="InterPro"/>
</dbReference>
<proteinExistence type="inferred from homology"/>
<keyword evidence="12" id="KW-1185">Reference proteome</keyword>
<dbReference type="InterPro" id="IPR003495">
    <property type="entry name" value="CobW/HypB/UreG_nucleotide-bd"/>
</dbReference>
<evidence type="ECO:0000256" key="3">
    <source>
        <dbReference type="ARBA" id="ARBA00022723"/>
    </source>
</evidence>
<dbReference type="AlphaFoldDB" id="A0A0N1FHT1"/>
<evidence type="ECO:0000256" key="4">
    <source>
        <dbReference type="ARBA" id="ARBA00022741"/>
    </source>
</evidence>
<evidence type="ECO:0000256" key="9">
    <source>
        <dbReference type="SAM" id="MobiDB-lite"/>
    </source>
</evidence>
<name>A0A0N1FHT1_9HYPH</name>
<evidence type="ECO:0000259" key="10">
    <source>
        <dbReference type="Pfam" id="PF02492"/>
    </source>
</evidence>
<protein>
    <recommendedName>
        <fullName evidence="8">Hydrogenase maturation factor HypB</fullName>
    </recommendedName>
</protein>
<evidence type="ECO:0000313" key="11">
    <source>
        <dbReference type="EMBL" id="KPH82959.1"/>
    </source>
</evidence>
<feature type="domain" description="CobW/HypB/UreG nucleotide-binding" evidence="10">
    <location>
        <begin position="124"/>
        <end position="282"/>
    </location>
</feature>
<keyword evidence="3" id="KW-0479">Metal-binding</keyword>